<dbReference type="InterPro" id="IPR012337">
    <property type="entry name" value="RNaseH-like_sf"/>
</dbReference>
<dbReference type="SUPFAM" id="SSF53098">
    <property type="entry name" value="Ribonuclease H-like"/>
    <property type="match status" value="1"/>
</dbReference>
<dbReference type="GO" id="GO:0003676">
    <property type="term" value="F:nucleic acid binding"/>
    <property type="evidence" value="ECO:0007669"/>
    <property type="project" value="InterPro"/>
</dbReference>
<evidence type="ECO:0000313" key="5">
    <source>
        <dbReference type="Proteomes" id="UP000053470"/>
    </source>
</evidence>
<feature type="compositionally biased region" description="Basic residues" evidence="1">
    <location>
        <begin position="272"/>
        <end position="288"/>
    </location>
</feature>
<organism evidence="3 5">
    <name type="scientific">Ralstonia solanacearum IPO1609</name>
    <dbReference type="NCBI Taxonomy" id="564066"/>
    <lineage>
        <taxon>Bacteria</taxon>
        <taxon>Pseudomonadati</taxon>
        <taxon>Pseudomonadota</taxon>
        <taxon>Betaproteobacteria</taxon>
        <taxon>Burkholderiales</taxon>
        <taxon>Burkholderiaceae</taxon>
        <taxon>Ralstonia</taxon>
        <taxon>Ralstonia solanacearum species complex</taxon>
    </lineage>
</organism>
<accession>A0A7U7JHI0</accession>
<dbReference type="PANTHER" id="PTHR35004">
    <property type="entry name" value="TRANSPOSASE RV3428C-RELATED"/>
    <property type="match status" value="1"/>
</dbReference>
<proteinExistence type="predicted"/>
<reference evidence="3" key="2">
    <citation type="submission" date="2022-04" db="EMBL/GenBank/DDBJ databases">
        <title>Genomic draft of R. solanacearum strain IPO1609, a phylotype IIB1/biovar 2/race 3 strain isolated from potato in Europe.</title>
        <authorList>
            <person name="Boucher C."/>
            <person name="Carrere S."/>
            <person name="Dossat C."/>
            <person name="Elbaz M."/>
            <person name="Genin S."/>
            <person name="Gouzy J."/>
            <person name="Prior P."/>
            <person name="Segurens B."/>
            <person name="Wincker P."/>
        </authorList>
    </citation>
    <scope>NUCLEOTIDE SEQUENCE</scope>
    <source>
        <strain evidence="3">IPO1609</strain>
    </source>
</reference>
<evidence type="ECO:0000313" key="4">
    <source>
        <dbReference type="EMBL" id="CEJ19106.1"/>
    </source>
</evidence>
<dbReference type="PROSITE" id="PS50994">
    <property type="entry name" value="INTEGRASE"/>
    <property type="match status" value="1"/>
</dbReference>
<reference evidence="3" key="1">
    <citation type="submission" date="2014-11" db="EMBL/GenBank/DDBJ databases">
        <authorList>
            <person name="Genoscope - CEA"/>
        </authorList>
    </citation>
    <scope>NUCLEOTIDE SEQUENCE</scope>
    <source>
        <strain evidence="3">IPO1609</strain>
    </source>
</reference>
<dbReference type="Proteomes" id="UP000053470">
    <property type="component" value="Unassembled WGS sequence"/>
</dbReference>
<dbReference type="InterPro" id="IPR036397">
    <property type="entry name" value="RNaseH_sf"/>
</dbReference>
<dbReference type="PANTHER" id="PTHR35004:SF7">
    <property type="entry name" value="INTEGRASE PROTEIN"/>
    <property type="match status" value="1"/>
</dbReference>
<evidence type="ECO:0000259" key="2">
    <source>
        <dbReference type="PROSITE" id="PS50994"/>
    </source>
</evidence>
<evidence type="ECO:0000256" key="1">
    <source>
        <dbReference type="SAM" id="MobiDB-lite"/>
    </source>
</evidence>
<sequence length="288" mass="32932">MAFYSDKSSVFRVNARGATAGRDYTQFGRALYELNIESICANSSQAKGRVERMNGTLQDRLVKALRLHNISTLEAANAFAPVFLADFNLRFAKIPRSDFNAHRPVQPEEDLERIFTWREWRKVSNRLTLQYDRTLYLITDQPEHRPLVHRYVEVAEYPDGHIELWADGISLPYVLYDRLCEIDQGAIVENKRLGHVLQIAQRVQALRDNRRNLDRPSRTLIGQPPRHPELRAPGTKSPRQLSSEDLRRAIEELAPPPHPADAAPPQANSTALRKHPGKAPRKKSTTLH</sequence>
<evidence type="ECO:0000313" key="3">
    <source>
        <dbReference type="EMBL" id="CEJ17294.1"/>
    </source>
</evidence>
<gene>
    <name evidence="4" type="ORF">RSIPO_01260</name>
    <name evidence="3" type="ORF">RSIPO_03998</name>
</gene>
<dbReference type="AlphaFoldDB" id="A0A7U7JHI0"/>
<feature type="compositionally biased region" description="Basic and acidic residues" evidence="1">
    <location>
        <begin position="242"/>
        <end position="251"/>
    </location>
</feature>
<name>A0A7U7JHI0_RALSL</name>
<dbReference type="GO" id="GO:0015074">
    <property type="term" value="P:DNA integration"/>
    <property type="evidence" value="ECO:0007669"/>
    <property type="project" value="InterPro"/>
</dbReference>
<dbReference type="InterPro" id="IPR001584">
    <property type="entry name" value="Integrase_cat-core"/>
</dbReference>
<protein>
    <submittedName>
        <fullName evidence="3">Transposase protein</fullName>
    </submittedName>
</protein>
<keyword evidence="5" id="KW-1185">Reference proteome</keyword>
<dbReference type="EMBL" id="LN651281">
    <property type="protein sequence ID" value="CEJ17294.1"/>
    <property type="molecule type" value="Genomic_DNA"/>
</dbReference>
<feature type="domain" description="Integrase catalytic" evidence="2">
    <location>
        <begin position="1"/>
        <end position="112"/>
    </location>
</feature>
<dbReference type="Gene3D" id="3.30.420.10">
    <property type="entry name" value="Ribonuclease H-like superfamily/Ribonuclease H"/>
    <property type="match status" value="1"/>
</dbReference>
<dbReference type="EMBL" id="LN651282">
    <property type="protein sequence ID" value="CEJ19106.1"/>
    <property type="molecule type" value="Genomic_DNA"/>
</dbReference>
<feature type="region of interest" description="Disordered" evidence="1">
    <location>
        <begin position="209"/>
        <end position="288"/>
    </location>
</feature>